<evidence type="ECO:0000313" key="2">
    <source>
        <dbReference type="Proteomes" id="UP001054945"/>
    </source>
</evidence>
<proteinExistence type="predicted"/>
<sequence length="78" mass="8722">MPSQRGFLRIPGLAMDIQICYIVPEWGMLDLVEASRSPAKEKLAATFLRYACEMCHVTRALCGASPRESKHLLFSAHT</sequence>
<accession>A0AAV4QTG3</accession>
<comment type="caution">
    <text evidence="1">The sequence shown here is derived from an EMBL/GenBank/DDBJ whole genome shotgun (WGS) entry which is preliminary data.</text>
</comment>
<organism evidence="1 2">
    <name type="scientific">Caerostris extrusa</name>
    <name type="common">Bark spider</name>
    <name type="synonym">Caerostris bankana</name>
    <dbReference type="NCBI Taxonomy" id="172846"/>
    <lineage>
        <taxon>Eukaryota</taxon>
        <taxon>Metazoa</taxon>
        <taxon>Ecdysozoa</taxon>
        <taxon>Arthropoda</taxon>
        <taxon>Chelicerata</taxon>
        <taxon>Arachnida</taxon>
        <taxon>Araneae</taxon>
        <taxon>Araneomorphae</taxon>
        <taxon>Entelegynae</taxon>
        <taxon>Araneoidea</taxon>
        <taxon>Araneidae</taxon>
        <taxon>Caerostris</taxon>
    </lineage>
</organism>
<name>A0AAV4QTG3_CAEEX</name>
<protein>
    <submittedName>
        <fullName evidence="1">Uncharacterized protein</fullName>
    </submittedName>
</protein>
<keyword evidence="2" id="KW-1185">Reference proteome</keyword>
<dbReference type="Proteomes" id="UP001054945">
    <property type="component" value="Unassembled WGS sequence"/>
</dbReference>
<gene>
    <name evidence="1" type="ORF">CEXT_616881</name>
</gene>
<evidence type="ECO:0000313" key="1">
    <source>
        <dbReference type="EMBL" id="GIY12119.1"/>
    </source>
</evidence>
<dbReference type="AlphaFoldDB" id="A0AAV4QTG3"/>
<reference evidence="1 2" key="1">
    <citation type="submission" date="2021-06" db="EMBL/GenBank/DDBJ databases">
        <title>Caerostris extrusa draft genome.</title>
        <authorList>
            <person name="Kono N."/>
            <person name="Arakawa K."/>
        </authorList>
    </citation>
    <scope>NUCLEOTIDE SEQUENCE [LARGE SCALE GENOMIC DNA]</scope>
</reference>
<dbReference type="EMBL" id="BPLR01006741">
    <property type="protein sequence ID" value="GIY12119.1"/>
    <property type="molecule type" value="Genomic_DNA"/>
</dbReference>